<dbReference type="InterPro" id="IPR008258">
    <property type="entry name" value="Transglycosylase_SLT_dom_1"/>
</dbReference>
<dbReference type="Pfam" id="PF01464">
    <property type="entry name" value="SLT"/>
    <property type="match status" value="1"/>
</dbReference>
<reference evidence="2" key="1">
    <citation type="submission" date="2016-10" db="EMBL/GenBank/DDBJ databases">
        <title>Sequence of Gallionella enrichment culture.</title>
        <authorList>
            <person name="Poehlein A."/>
            <person name="Muehling M."/>
            <person name="Daniel R."/>
        </authorList>
    </citation>
    <scope>NUCLEOTIDE SEQUENCE</scope>
</reference>
<evidence type="ECO:0000313" key="2">
    <source>
        <dbReference type="EMBL" id="OIQ73982.1"/>
    </source>
</evidence>
<gene>
    <name evidence="2" type="primary">slt_17</name>
    <name evidence="2" type="ORF">GALL_443750</name>
</gene>
<sequence>MGTVDLRVFLGVLVVTLGAAPFAVADTPWLKMPVGKSRYSQFLAQTRLIDSRLSQEYSGASRLSPKGGDGALPRYNGAYRGVWLAMARESARAHNVPEDLFLRLVTQESGWNSAAVSPKGAIGLAQLMPDTASLLGVDATDPRANLNGGAKYLRMMYDKFGSWKLALAAYNAGPLAVDKNGGVPPFNETQTYVAAILGG</sequence>
<dbReference type="SUPFAM" id="SSF53955">
    <property type="entry name" value="Lysozyme-like"/>
    <property type="match status" value="1"/>
</dbReference>
<dbReference type="AlphaFoldDB" id="A0A1J5PQV7"/>
<keyword evidence="2" id="KW-0456">Lyase</keyword>
<dbReference type="GO" id="GO:0016829">
    <property type="term" value="F:lyase activity"/>
    <property type="evidence" value="ECO:0007669"/>
    <property type="project" value="UniProtKB-KW"/>
</dbReference>
<dbReference type="Gene3D" id="1.10.530.10">
    <property type="match status" value="1"/>
</dbReference>
<protein>
    <submittedName>
        <fullName evidence="2">Soluble lytic murein transglycosylase</fullName>
        <ecNumber evidence="2">4.2.2.-</ecNumber>
    </submittedName>
</protein>
<dbReference type="EMBL" id="MLJW01002667">
    <property type="protein sequence ID" value="OIQ73982.1"/>
    <property type="molecule type" value="Genomic_DNA"/>
</dbReference>
<dbReference type="PANTHER" id="PTHR37423:SF2">
    <property type="entry name" value="MEMBRANE-BOUND LYTIC MUREIN TRANSGLYCOSYLASE C"/>
    <property type="match status" value="1"/>
</dbReference>
<organism evidence="2">
    <name type="scientific">mine drainage metagenome</name>
    <dbReference type="NCBI Taxonomy" id="410659"/>
    <lineage>
        <taxon>unclassified sequences</taxon>
        <taxon>metagenomes</taxon>
        <taxon>ecological metagenomes</taxon>
    </lineage>
</organism>
<proteinExistence type="predicted"/>
<accession>A0A1J5PQV7</accession>
<dbReference type="CDD" id="cd00254">
    <property type="entry name" value="LT-like"/>
    <property type="match status" value="1"/>
</dbReference>
<name>A0A1J5PQV7_9ZZZZ</name>
<dbReference type="EC" id="4.2.2.-" evidence="2"/>
<dbReference type="PANTHER" id="PTHR37423">
    <property type="entry name" value="SOLUBLE LYTIC MUREIN TRANSGLYCOSYLASE-RELATED"/>
    <property type="match status" value="1"/>
</dbReference>
<comment type="caution">
    <text evidence="2">The sequence shown here is derived from an EMBL/GenBank/DDBJ whole genome shotgun (WGS) entry which is preliminary data.</text>
</comment>
<dbReference type="InterPro" id="IPR023346">
    <property type="entry name" value="Lysozyme-like_dom_sf"/>
</dbReference>
<feature type="domain" description="Transglycosylase SLT" evidence="1">
    <location>
        <begin position="87"/>
        <end position="183"/>
    </location>
</feature>
<evidence type="ECO:0000259" key="1">
    <source>
        <dbReference type="Pfam" id="PF01464"/>
    </source>
</evidence>